<proteinExistence type="predicted"/>
<evidence type="ECO:0000256" key="1">
    <source>
        <dbReference type="SAM" id="Phobius"/>
    </source>
</evidence>
<evidence type="ECO:0000313" key="2">
    <source>
        <dbReference type="Ensembl" id="ENSNFUP00015031570.1"/>
    </source>
</evidence>
<evidence type="ECO:0000313" key="3">
    <source>
        <dbReference type="Proteomes" id="UP000694548"/>
    </source>
</evidence>
<reference evidence="2" key="3">
    <citation type="submission" date="2025-09" db="UniProtKB">
        <authorList>
            <consortium name="Ensembl"/>
        </authorList>
    </citation>
    <scope>IDENTIFICATION</scope>
</reference>
<keyword evidence="3" id="KW-1185">Reference proteome</keyword>
<dbReference type="GeneID" id="139070767"/>
<dbReference type="AlphaFoldDB" id="A0A8C6NWP5"/>
<dbReference type="GeneTree" id="ENSGT01100000263621"/>
<evidence type="ECO:0008006" key="4">
    <source>
        <dbReference type="Google" id="ProtNLM"/>
    </source>
</evidence>
<dbReference type="RefSeq" id="XP_070409716.1">
    <property type="nucleotide sequence ID" value="XM_070553615.1"/>
</dbReference>
<keyword evidence="1" id="KW-0472">Membrane</keyword>
<keyword evidence="1" id="KW-0812">Transmembrane</keyword>
<dbReference type="Ensembl" id="ENSNFUT00015032994.1">
    <property type="protein sequence ID" value="ENSNFUP00015031570.1"/>
    <property type="gene ID" value="ENSNFUG00015015432.1"/>
</dbReference>
<sequence>MKPQSWMRRKWLWVAGGAFVTIHLTTWILQKAVKSSTRSEMELKYKTLQERTN</sequence>
<reference evidence="2" key="1">
    <citation type="submission" date="2014-08" db="EMBL/GenBank/DDBJ databases">
        <authorList>
            <person name="Senf B."/>
            <person name="Petzold A."/>
            <person name="Downie B.R."/>
            <person name="Koch P."/>
            <person name="Platzer M."/>
        </authorList>
    </citation>
    <scope>NUCLEOTIDE SEQUENCE [LARGE SCALE GENOMIC DNA]</scope>
    <source>
        <strain evidence="2">GRZ</strain>
    </source>
</reference>
<organism evidence="2 3">
    <name type="scientific">Nothobranchius furzeri</name>
    <name type="common">Turquoise killifish</name>
    <dbReference type="NCBI Taxonomy" id="105023"/>
    <lineage>
        <taxon>Eukaryota</taxon>
        <taxon>Metazoa</taxon>
        <taxon>Chordata</taxon>
        <taxon>Craniata</taxon>
        <taxon>Vertebrata</taxon>
        <taxon>Euteleostomi</taxon>
        <taxon>Actinopterygii</taxon>
        <taxon>Neopterygii</taxon>
        <taxon>Teleostei</taxon>
        <taxon>Neoteleostei</taxon>
        <taxon>Acanthomorphata</taxon>
        <taxon>Ovalentaria</taxon>
        <taxon>Atherinomorphae</taxon>
        <taxon>Cyprinodontiformes</taxon>
        <taxon>Nothobranchiidae</taxon>
        <taxon>Nothobranchius</taxon>
    </lineage>
</organism>
<protein>
    <recommendedName>
        <fullName evidence="4">Transmembrane protein</fullName>
    </recommendedName>
</protein>
<reference evidence="2" key="2">
    <citation type="submission" date="2025-08" db="UniProtKB">
        <authorList>
            <consortium name="Ensembl"/>
        </authorList>
    </citation>
    <scope>IDENTIFICATION</scope>
</reference>
<keyword evidence="1" id="KW-1133">Transmembrane helix</keyword>
<name>A0A8C6NWP5_NOTFU</name>
<feature type="transmembrane region" description="Helical" evidence="1">
    <location>
        <begin position="12"/>
        <end position="29"/>
    </location>
</feature>
<accession>A0A8C6NWP5</accession>
<dbReference type="Proteomes" id="UP000694548">
    <property type="component" value="Chromosome sgr08"/>
</dbReference>